<evidence type="ECO:0000256" key="6">
    <source>
        <dbReference type="SAM" id="MobiDB-lite"/>
    </source>
</evidence>
<proteinExistence type="inferred from homology"/>
<feature type="compositionally biased region" description="Basic and acidic residues" evidence="6">
    <location>
        <begin position="167"/>
        <end position="184"/>
    </location>
</feature>
<dbReference type="RefSeq" id="XP_006956583.1">
    <property type="nucleotide sequence ID" value="XM_006956521.1"/>
</dbReference>
<feature type="compositionally biased region" description="Polar residues" evidence="6">
    <location>
        <begin position="140"/>
        <end position="152"/>
    </location>
</feature>
<feature type="compositionally biased region" description="Basic and acidic residues" evidence="6">
    <location>
        <begin position="69"/>
        <end position="83"/>
    </location>
</feature>
<dbReference type="Proteomes" id="UP000005242">
    <property type="component" value="Unassembled WGS sequence"/>
</dbReference>
<organism evidence="8 9">
    <name type="scientific">Wallemia mellicola (strain ATCC MYA-4683 / CBS 633.66)</name>
    <name type="common">Wallemia sebi (CBS 633.66)</name>
    <dbReference type="NCBI Taxonomy" id="671144"/>
    <lineage>
        <taxon>Eukaryota</taxon>
        <taxon>Fungi</taxon>
        <taxon>Dikarya</taxon>
        <taxon>Basidiomycota</taxon>
        <taxon>Wallemiomycotina</taxon>
        <taxon>Wallemiomycetes</taxon>
        <taxon>Wallemiales</taxon>
        <taxon>Wallemiaceae</taxon>
        <taxon>Wallemia</taxon>
    </lineage>
</organism>
<feature type="compositionally biased region" description="Basic and acidic residues" evidence="6">
    <location>
        <begin position="257"/>
        <end position="267"/>
    </location>
</feature>
<comment type="similarity">
    <text evidence="1 5">Belongs to the RAP1 family.</text>
</comment>
<dbReference type="eggNOG" id="ENOG502S85C">
    <property type="taxonomic scope" value="Eukaryota"/>
</dbReference>
<dbReference type="GO" id="GO:0042162">
    <property type="term" value="F:telomeric DNA binding"/>
    <property type="evidence" value="ECO:0007669"/>
    <property type="project" value="TreeGrafter"/>
</dbReference>
<accession>I4YGU7</accession>
<feature type="compositionally biased region" description="Acidic residues" evidence="6">
    <location>
        <begin position="185"/>
        <end position="206"/>
    </location>
</feature>
<evidence type="ECO:0000256" key="3">
    <source>
        <dbReference type="ARBA" id="ARBA00022895"/>
    </source>
</evidence>
<feature type="region of interest" description="Disordered" evidence="6">
    <location>
        <begin position="447"/>
        <end position="475"/>
    </location>
</feature>
<comment type="subcellular location">
    <subcellularLocation>
        <location evidence="5">Nucleus</location>
    </subcellularLocation>
    <subcellularLocation>
        <location evidence="5">Chromosome</location>
        <location evidence="5">Telomere</location>
    </subcellularLocation>
</comment>
<dbReference type="Gene3D" id="1.10.10.60">
    <property type="entry name" value="Homeodomain-like"/>
    <property type="match status" value="1"/>
</dbReference>
<dbReference type="KEGG" id="wse:WALSEDRAFT_59481"/>
<comment type="function">
    <text evidence="5">Involved in the regulation of telomere length, clustering and has a specific role in telomere position effect (TPE).</text>
</comment>
<name>I4YGU7_WALMC</name>
<dbReference type="AlphaFoldDB" id="I4YGU7"/>
<dbReference type="GO" id="GO:0070187">
    <property type="term" value="C:shelterin complex"/>
    <property type="evidence" value="ECO:0007669"/>
    <property type="project" value="TreeGrafter"/>
</dbReference>
<evidence type="ECO:0000259" key="7">
    <source>
        <dbReference type="Pfam" id="PF08914"/>
    </source>
</evidence>
<feature type="region of interest" description="Disordered" evidence="6">
    <location>
        <begin position="66"/>
        <end position="276"/>
    </location>
</feature>
<dbReference type="SUPFAM" id="SSF46689">
    <property type="entry name" value="Homeodomain-like"/>
    <property type="match status" value="1"/>
</dbReference>
<dbReference type="InterPro" id="IPR015010">
    <property type="entry name" value="TERF2IP_Myb"/>
</dbReference>
<dbReference type="EMBL" id="JH668225">
    <property type="protein sequence ID" value="EIM23189.1"/>
    <property type="molecule type" value="Genomic_DNA"/>
</dbReference>
<feature type="domain" description="TERF2-interacting telomeric protein 1 Myb" evidence="7">
    <location>
        <begin position="279"/>
        <end position="328"/>
    </location>
</feature>
<dbReference type="PANTHER" id="PTHR16466">
    <property type="entry name" value="TELOMERE REPEAT-BINDING FACTOR 2-INTERACTING PROTEIN 1"/>
    <property type="match status" value="1"/>
</dbReference>
<evidence type="ECO:0000313" key="8">
    <source>
        <dbReference type="EMBL" id="EIM23189.1"/>
    </source>
</evidence>
<feature type="compositionally biased region" description="Basic and acidic residues" evidence="6">
    <location>
        <begin position="110"/>
        <end position="119"/>
    </location>
</feature>
<dbReference type="GO" id="GO:0010833">
    <property type="term" value="P:telomere maintenance via telomere lengthening"/>
    <property type="evidence" value="ECO:0007669"/>
    <property type="project" value="UniProtKB-UniRule"/>
</dbReference>
<dbReference type="GeneID" id="18473379"/>
<feature type="compositionally biased region" description="Basic and acidic residues" evidence="6">
    <location>
        <begin position="220"/>
        <end position="233"/>
    </location>
</feature>
<keyword evidence="4 5" id="KW-0539">Nucleus</keyword>
<dbReference type="STRING" id="671144.I4YGU7"/>
<evidence type="ECO:0000256" key="2">
    <source>
        <dbReference type="ARBA" id="ARBA00022454"/>
    </source>
</evidence>
<feature type="region of interest" description="Disordered" evidence="6">
    <location>
        <begin position="397"/>
        <end position="418"/>
    </location>
</feature>
<evidence type="ECO:0000256" key="5">
    <source>
        <dbReference type="RuleBase" id="RU367107"/>
    </source>
</evidence>
<reference evidence="8 9" key="1">
    <citation type="journal article" date="2012" name="Fungal Genet. Biol.">
        <title>The genome of the xerotolerant mold Wallemia sebi reveals adaptations to osmotic stress and suggests cryptic sexual reproduction.</title>
        <authorList>
            <person name="Padamsee M."/>
            <person name="Kumar T.K.A."/>
            <person name="Riley R."/>
            <person name="Binder M."/>
            <person name="Boyd A."/>
            <person name="Calvo A.M."/>
            <person name="Furukawa K."/>
            <person name="Hesse C."/>
            <person name="Hohmann S."/>
            <person name="James T.Y."/>
            <person name="LaButti K."/>
            <person name="Lapidus A."/>
            <person name="Lindquist E."/>
            <person name="Lucas S."/>
            <person name="Miller K."/>
            <person name="Shantappa S."/>
            <person name="Grigoriev I.V."/>
            <person name="Hibbett D.S."/>
            <person name="McLaughlin D.J."/>
            <person name="Spatafora J.W."/>
            <person name="Aime M.C."/>
        </authorList>
    </citation>
    <scope>NUCLEOTIDE SEQUENCE [LARGE SCALE GENOMIC DNA]</scope>
    <source>
        <strain evidence="9">ATCC MYA-4683 / CBS 633.66</strain>
    </source>
</reference>
<feature type="compositionally biased region" description="Acidic residues" evidence="6">
    <location>
        <begin position="234"/>
        <end position="247"/>
    </location>
</feature>
<feature type="compositionally biased region" description="Polar residues" evidence="6">
    <location>
        <begin position="207"/>
        <end position="218"/>
    </location>
</feature>
<feature type="compositionally biased region" description="Polar residues" evidence="6">
    <location>
        <begin position="464"/>
        <end position="475"/>
    </location>
</feature>
<dbReference type="InterPro" id="IPR039595">
    <property type="entry name" value="TE2IP/Rap1"/>
</dbReference>
<keyword evidence="3 5" id="KW-0779">Telomere</keyword>
<dbReference type="HOGENOM" id="CLU_490200_0_0_1"/>
<keyword evidence="9" id="KW-1185">Reference proteome</keyword>
<evidence type="ECO:0000313" key="9">
    <source>
        <dbReference type="Proteomes" id="UP000005242"/>
    </source>
</evidence>
<dbReference type="PANTHER" id="PTHR16466:SF6">
    <property type="entry name" value="TELOMERIC REPEAT-BINDING FACTOR 2-INTERACTING PROTEIN 1"/>
    <property type="match status" value="1"/>
</dbReference>
<dbReference type="InParanoid" id="I4YGU7"/>
<protein>
    <recommendedName>
        <fullName evidence="5">DNA-binding protein RAP1</fullName>
    </recommendedName>
</protein>
<comment type="subunit">
    <text evidence="5">Homodimer.</text>
</comment>
<dbReference type="CDD" id="cd11655">
    <property type="entry name" value="rap1_myb-like"/>
    <property type="match status" value="1"/>
</dbReference>
<gene>
    <name evidence="8" type="ORF">WALSEDRAFT_59481</name>
</gene>
<dbReference type="OMA" id="DEPNFGD"/>
<dbReference type="Pfam" id="PF08914">
    <property type="entry name" value="Myb_Rap1"/>
    <property type="match status" value="1"/>
</dbReference>
<sequence length="556" mass="64162">MVEKVNENITEEQRDILMDTLMELSSVDTFALEAASERLDNQFDASELGSFIYHDLGRSFIKKKKKDNKVKQVDRTHSDKANANEEVQMDIGEGNRKNTNENEEVYEQPQDLRESHVDEQSNIQQRKTSERLLIPPALRNENNSRLTISPNIHESPVPTGELNEVSVSKRERSDSEEGVDLREEGVEEEVNAEEGRNEDDEVDQLDELNQPQLTNSENQSEDRPVKMEEVQEIEHEDQDQGTDDTAQEEQVRRKKETKQAKRAKETEPVGPVKRKRVEFSREDDNVIVAFLRRYKNNQKGNSLWKKLGEKRDNHSFHSWRERYVKRMSDFNKRVENEEYALADFGIYMTSDEEDNGYDSDGAFSDPDNSLNKRRMGRENIVKGETSKETRERIAREKQAHYKKRTGQPLHKSDNDEQEIEVNEIKMAPGETPQNIVDNVSAASPEIKQEPTDENSDGGNEVQFAETNAETEPPGSTQMLIDAASKLEDVQYVLSPSEHSEEEIDEKDDEAHEESIQLFNQFLNDYPISKTKLEDLLSVYDYNFKNVKKVLDQANAK</sequence>
<dbReference type="InterPro" id="IPR009057">
    <property type="entry name" value="Homeodomain-like_sf"/>
</dbReference>
<dbReference type="GO" id="GO:0031848">
    <property type="term" value="P:protection from non-homologous end joining at telomere"/>
    <property type="evidence" value="ECO:0007669"/>
    <property type="project" value="TreeGrafter"/>
</dbReference>
<keyword evidence="2 5" id="KW-0158">Chromosome</keyword>
<evidence type="ECO:0000256" key="1">
    <source>
        <dbReference type="ARBA" id="ARBA00010467"/>
    </source>
</evidence>
<evidence type="ECO:0000256" key="4">
    <source>
        <dbReference type="ARBA" id="ARBA00023242"/>
    </source>
</evidence>